<evidence type="ECO:0000256" key="6">
    <source>
        <dbReference type="ARBA" id="ARBA00022908"/>
    </source>
</evidence>
<dbReference type="Pfam" id="PF13976">
    <property type="entry name" value="gag_pre-integrs"/>
    <property type="match status" value="1"/>
</dbReference>
<name>A0A699HJ82_TANCI</name>
<evidence type="ECO:0000256" key="5">
    <source>
        <dbReference type="ARBA" id="ARBA00022842"/>
    </source>
</evidence>
<dbReference type="PANTHER" id="PTHR42648:SF11">
    <property type="entry name" value="TRANSPOSON TY4-P GAG-POL POLYPROTEIN"/>
    <property type="match status" value="1"/>
</dbReference>
<evidence type="ECO:0000313" key="12">
    <source>
        <dbReference type="EMBL" id="GEY28915.1"/>
    </source>
</evidence>
<evidence type="ECO:0000256" key="9">
    <source>
        <dbReference type="ARBA" id="ARBA00023172"/>
    </source>
</evidence>
<dbReference type="InterPro" id="IPR039537">
    <property type="entry name" value="Retrotran_Ty1/copia-like"/>
</dbReference>
<comment type="caution">
    <text evidence="12">The sequence shown here is derived from an EMBL/GenBank/DDBJ whole genome shotgun (WGS) entry which is preliminary data.</text>
</comment>
<feature type="compositionally biased region" description="Basic and acidic residues" evidence="10">
    <location>
        <begin position="392"/>
        <end position="407"/>
    </location>
</feature>
<dbReference type="GO" id="GO:0006310">
    <property type="term" value="P:DNA recombination"/>
    <property type="evidence" value="ECO:0007669"/>
    <property type="project" value="UniProtKB-KW"/>
</dbReference>
<organism evidence="12">
    <name type="scientific">Tanacetum cinerariifolium</name>
    <name type="common">Dalmatian daisy</name>
    <name type="synonym">Chrysanthemum cinerariifolium</name>
    <dbReference type="NCBI Taxonomy" id="118510"/>
    <lineage>
        <taxon>Eukaryota</taxon>
        <taxon>Viridiplantae</taxon>
        <taxon>Streptophyta</taxon>
        <taxon>Embryophyta</taxon>
        <taxon>Tracheophyta</taxon>
        <taxon>Spermatophyta</taxon>
        <taxon>Magnoliopsida</taxon>
        <taxon>eudicotyledons</taxon>
        <taxon>Gunneridae</taxon>
        <taxon>Pentapetalae</taxon>
        <taxon>asterids</taxon>
        <taxon>campanulids</taxon>
        <taxon>Asterales</taxon>
        <taxon>Asteraceae</taxon>
        <taxon>Asteroideae</taxon>
        <taxon>Anthemideae</taxon>
        <taxon>Anthemidinae</taxon>
        <taxon>Tanacetum</taxon>
    </lineage>
</organism>
<evidence type="ECO:0000256" key="10">
    <source>
        <dbReference type="SAM" id="MobiDB-lite"/>
    </source>
</evidence>
<dbReference type="GO" id="GO:0003887">
    <property type="term" value="F:DNA-directed DNA polymerase activity"/>
    <property type="evidence" value="ECO:0007669"/>
    <property type="project" value="UniProtKB-KW"/>
</dbReference>
<feature type="compositionally biased region" description="Polar residues" evidence="10">
    <location>
        <begin position="92"/>
        <end position="103"/>
    </location>
</feature>
<evidence type="ECO:0000259" key="11">
    <source>
        <dbReference type="Pfam" id="PF13976"/>
    </source>
</evidence>
<dbReference type="GO" id="GO:0016787">
    <property type="term" value="F:hydrolase activity"/>
    <property type="evidence" value="ECO:0007669"/>
    <property type="project" value="UniProtKB-KW"/>
</dbReference>
<evidence type="ECO:0000256" key="3">
    <source>
        <dbReference type="ARBA" id="ARBA00022759"/>
    </source>
</evidence>
<feature type="region of interest" description="Disordered" evidence="10">
    <location>
        <begin position="942"/>
        <end position="1079"/>
    </location>
</feature>
<gene>
    <name evidence="12" type="ORF">Tci_400889</name>
</gene>
<feature type="non-terminal residue" evidence="12">
    <location>
        <position position="1"/>
    </location>
</feature>
<keyword evidence="9" id="KW-0233">DNA recombination</keyword>
<feature type="compositionally biased region" description="Polar residues" evidence="10">
    <location>
        <begin position="111"/>
        <end position="123"/>
    </location>
</feature>
<feature type="region of interest" description="Disordered" evidence="10">
    <location>
        <begin position="1216"/>
        <end position="1257"/>
    </location>
</feature>
<keyword evidence="5" id="KW-0460">Magnesium</keyword>
<keyword evidence="3" id="KW-0255">Endonuclease</keyword>
<keyword evidence="2" id="KW-0479">Metal-binding</keyword>
<feature type="region of interest" description="Disordered" evidence="10">
    <location>
        <begin position="340"/>
        <end position="377"/>
    </location>
</feature>
<sequence length="1491" mass="169935">KKAKAKSPLDNALDFACKHAQRIQELLVYVRNTCPSAINLSAKKVVVTPKNKVKKVRFVEPLTSSSNIKQVESSTTSVSNTHVLSPTGLKCSTSNCGSKPTGNKKNDRISRTTSRNSQSNANSEPICATYKKSMFDGVHDMCLLDFVENVSQVVLWYLDSGCSKHMTRNRSQLIKFVSKFLGIVKFRNDHIERLMGLTLDDMLKTSLICLLSKASKTKSWLWHRQLSHLNFGTLHKLVKDGLARGIPRLKFQKDHLCSACALGKSKKSSHQPKAGDTNQEKLYRLHMNLCGSMRVASINGKMYILVIVDDYSSLGPGLHYMTRATSSSGLVPNTVSRQPFQQAAAPRAMDLADSSVSTSIDQDAPSTSIPSSQDQEHSLIISQGFEESLKTPLFHDDPLNESPHEDSTSQGSSSNVLQIHTPFEHLGRWTKDNPIANVIRYPSRSVSTRKQLKTDTVLCYFDAFLTSELVSCPDKVFFIKLKWIYKVKTDAFGGVLKNKARLVDQGFRKDEGIDFEESFALVAMNRGHPYLCSKCRSQEYVDFPNGYTPLVEKSKLDEDLQGKPVDATLYRRMIGFLMYLTSSRPDLTYVICLCAQYQAKPTEKHLNMNILSRNINPIATQQAALDNALVSSEKRLKIKRCNARIAFTKPQGKKHIKLHWKLLSYAYDFKLDKKKCRVDTEVFREILQICPRLLNQDFVELPSEDDLISFIKELGYSGNCEMLSTIRTDQIHQPWRTFAAVINKCISRKTTGLDRLRESRAQILWAMYNQMNVDYVALLWEDFMYQADNKEISLARKEHMPYPRFPKVIINHFISKDNTISMMNMINLHTVRDDTLLGTLKFVSKTEDYHKYGALILDEMINDDIKLSTAYETYLDYATVKVPPKKARKFKKPTSPKLKIVPVSPKEPTQKGRRVKRPAKKATTSLTTGVVIKDTLIKSISKKKASGSSEGVDFESEVPDEPTGKTKDTSEGTGVKPRVPDVSKANSSDIDDDSWVDSEDESDDVHDEDDNDDDDGNDDDSGNDNDGGNDAQDSERTDSDDDENPSFSLKDYEEEEQDEEYVHTPEKDKSEDEEKMYEEEDDDVAKELVSALETKVFEFNQTSQFAKVVSSILGIVDNYLLSKLREEVNVAVWIQSNKLKEEAEAENQEFFDQVESTIKAIIKEHVKAHILIDKMETNESINISDIQRNLYNALVESYNTDKDIISTYGDVVTLKRGRDNQDKDEDPSDQGNESGHIDDQPDNEAAPTYDWFHKPDKPLTPDRPWNKSKFVDFRPPQKWICTIAKECYKARQPPRTFDELMGTHIDFSAYVMNHLKINNLTQEILVGPAFNLLKGSCRSFAELEYHFEEFLADYFINNDLEYLKGGSSSIKCETSTTRTKAANFTVMRWYGYGYFEEIVVRRDDNVLYKFKEGDFPRLNMCDIENMLLLLVQKKLFNLDVDYWYDLGVAMRMFTRRIVIFTVSKTFSWEWKAIRRNSISPDQRQPDLTSLN</sequence>
<evidence type="ECO:0000256" key="4">
    <source>
        <dbReference type="ARBA" id="ARBA00022801"/>
    </source>
</evidence>
<dbReference type="EMBL" id="BKCJ010166342">
    <property type="protein sequence ID" value="GEY28915.1"/>
    <property type="molecule type" value="Genomic_DNA"/>
</dbReference>
<evidence type="ECO:0000256" key="7">
    <source>
        <dbReference type="ARBA" id="ARBA00022918"/>
    </source>
</evidence>
<feature type="region of interest" description="Disordered" evidence="10">
    <location>
        <begin position="392"/>
        <end position="415"/>
    </location>
</feature>
<reference evidence="12" key="1">
    <citation type="journal article" date="2019" name="Sci. Rep.">
        <title>Draft genome of Tanacetum cinerariifolium, the natural source of mosquito coil.</title>
        <authorList>
            <person name="Yamashiro T."/>
            <person name="Shiraishi A."/>
            <person name="Satake H."/>
            <person name="Nakayama K."/>
        </authorList>
    </citation>
    <scope>NUCLEOTIDE SEQUENCE</scope>
</reference>
<keyword evidence="6" id="KW-0229">DNA integration</keyword>
<accession>A0A699HJ82</accession>
<evidence type="ECO:0000256" key="1">
    <source>
        <dbReference type="ARBA" id="ARBA00022722"/>
    </source>
</evidence>
<feature type="region of interest" description="Disordered" evidence="10">
    <location>
        <begin position="888"/>
        <end position="924"/>
    </location>
</feature>
<keyword evidence="1" id="KW-0540">Nuclease</keyword>
<keyword evidence="8" id="KW-0548">Nucleotidyltransferase</keyword>
<feature type="region of interest" description="Disordered" evidence="10">
    <location>
        <begin position="92"/>
        <end position="123"/>
    </location>
</feature>
<keyword evidence="4" id="KW-0378">Hydrolase</keyword>
<proteinExistence type="predicted"/>
<protein>
    <submittedName>
        <fullName evidence="12">Gag-Pol polyprotein</fullName>
    </submittedName>
</protein>
<evidence type="ECO:0000256" key="8">
    <source>
        <dbReference type="ARBA" id="ARBA00022932"/>
    </source>
</evidence>
<feature type="compositionally biased region" description="Basic and acidic residues" evidence="10">
    <location>
        <begin position="1060"/>
        <end position="1072"/>
    </location>
</feature>
<dbReference type="GO" id="GO:0003964">
    <property type="term" value="F:RNA-directed DNA polymerase activity"/>
    <property type="evidence" value="ECO:0007669"/>
    <property type="project" value="UniProtKB-KW"/>
</dbReference>
<feature type="compositionally biased region" description="Basic residues" evidence="10">
    <location>
        <begin position="911"/>
        <end position="920"/>
    </location>
</feature>
<dbReference type="GO" id="GO:0015074">
    <property type="term" value="P:DNA integration"/>
    <property type="evidence" value="ECO:0007669"/>
    <property type="project" value="UniProtKB-KW"/>
</dbReference>
<keyword evidence="7" id="KW-0695">RNA-directed DNA polymerase</keyword>
<keyword evidence="8" id="KW-0808">Transferase</keyword>
<dbReference type="InterPro" id="IPR025724">
    <property type="entry name" value="GAG-pre-integrase_dom"/>
</dbReference>
<dbReference type="GO" id="GO:0046872">
    <property type="term" value="F:metal ion binding"/>
    <property type="evidence" value="ECO:0007669"/>
    <property type="project" value="UniProtKB-KW"/>
</dbReference>
<feature type="compositionally biased region" description="Acidic residues" evidence="10">
    <location>
        <begin position="989"/>
        <end position="1023"/>
    </location>
</feature>
<dbReference type="PANTHER" id="PTHR42648">
    <property type="entry name" value="TRANSPOSASE, PUTATIVE-RELATED"/>
    <property type="match status" value="1"/>
</dbReference>
<evidence type="ECO:0000256" key="2">
    <source>
        <dbReference type="ARBA" id="ARBA00022723"/>
    </source>
</evidence>
<keyword evidence="8" id="KW-0239">DNA-directed DNA polymerase</keyword>
<feature type="domain" description="GAG-pre-integrase" evidence="11">
    <location>
        <begin position="206"/>
        <end position="265"/>
    </location>
</feature>
<dbReference type="GO" id="GO:0004519">
    <property type="term" value="F:endonuclease activity"/>
    <property type="evidence" value="ECO:0007669"/>
    <property type="project" value="UniProtKB-KW"/>
</dbReference>
<feature type="compositionally biased region" description="Polar residues" evidence="10">
    <location>
        <begin position="354"/>
        <end position="373"/>
    </location>
</feature>